<dbReference type="EMBL" id="MNCJ02000329">
    <property type="protein sequence ID" value="KAF5767564.1"/>
    <property type="molecule type" value="Genomic_DNA"/>
</dbReference>
<name>A0A9K3E630_HELAN</name>
<evidence type="ECO:0000313" key="2">
    <source>
        <dbReference type="Proteomes" id="UP000215914"/>
    </source>
</evidence>
<dbReference type="Proteomes" id="UP000215914">
    <property type="component" value="Unassembled WGS sequence"/>
</dbReference>
<gene>
    <name evidence="1" type="ORF">HanXRQr2_Chr14g0625771</name>
</gene>
<sequence>MLLYLRVHKSPVACSSTYEHVSHHARMLLYSRASTHALAHMLLYIRTRKSQCAQVFFAYQYVGLHTSLVFYIRSS</sequence>
<reference evidence="1" key="1">
    <citation type="journal article" date="2017" name="Nature">
        <title>The sunflower genome provides insights into oil metabolism, flowering and Asterid evolution.</title>
        <authorList>
            <person name="Badouin H."/>
            <person name="Gouzy J."/>
            <person name="Grassa C.J."/>
            <person name="Murat F."/>
            <person name="Staton S.E."/>
            <person name="Cottret L."/>
            <person name="Lelandais-Briere C."/>
            <person name="Owens G.L."/>
            <person name="Carrere S."/>
            <person name="Mayjonade B."/>
            <person name="Legrand L."/>
            <person name="Gill N."/>
            <person name="Kane N.C."/>
            <person name="Bowers J.E."/>
            <person name="Hubner S."/>
            <person name="Bellec A."/>
            <person name="Berard A."/>
            <person name="Berges H."/>
            <person name="Blanchet N."/>
            <person name="Boniface M.C."/>
            <person name="Brunel D."/>
            <person name="Catrice O."/>
            <person name="Chaidir N."/>
            <person name="Claudel C."/>
            <person name="Donnadieu C."/>
            <person name="Faraut T."/>
            <person name="Fievet G."/>
            <person name="Helmstetter N."/>
            <person name="King M."/>
            <person name="Knapp S.J."/>
            <person name="Lai Z."/>
            <person name="Le Paslier M.C."/>
            <person name="Lippi Y."/>
            <person name="Lorenzon L."/>
            <person name="Mandel J.R."/>
            <person name="Marage G."/>
            <person name="Marchand G."/>
            <person name="Marquand E."/>
            <person name="Bret-Mestries E."/>
            <person name="Morien E."/>
            <person name="Nambeesan S."/>
            <person name="Nguyen T."/>
            <person name="Pegot-Espagnet P."/>
            <person name="Pouilly N."/>
            <person name="Raftis F."/>
            <person name="Sallet E."/>
            <person name="Schiex T."/>
            <person name="Thomas J."/>
            <person name="Vandecasteele C."/>
            <person name="Vares D."/>
            <person name="Vear F."/>
            <person name="Vautrin S."/>
            <person name="Crespi M."/>
            <person name="Mangin B."/>
            <person name="Burke J.M."/>
            <person name="Salse J."/>
            <person name="Munos S."/>
            <person name="Vincourt P."/>
            <person name="Rieseberg L.H."/>
            <person name="Langlade N.B."/>
        </authorList>
    </citation>
    <scope>NUCLEOTIDE SEQUENCE</scope>
    <source>
        <tissue evidence="1">Leaves</tissue>
    </source>
</reference>
<reference evidence="1" key="2">
    <citation type="submission" date="2020-06" db="EMBL/GenBank/DDBJ databases">
        <title>Helianthus annuus Genome sequencing and assembly Release 2.</title>
        <authorList>
            <person name="Gouzy J."/>
            <person name="Langlade N."/>
            <person name="Munos S."/>
        </authorList>
    </citation>
    <scope>NUCLEOTIDE SEQUENCE</scope>
    <source>
        <tissue evidence="1">Leaves</tissue>
    </source>
</reference>
<proteinExistence type="predicted"/>
<dbReference type="Gramene" id="mRNA:HanXRQr2_Chr14g0625771">
    <property type="protein sequence ID" value="CDS:HanXRQr2_Chr14g0625771.1"/>
    <property type="gene ID" value="HanXRQr2_Chr14g0625771"/>
</dbReference>
<protein>
    <submittedName>
        <fullName evidence="1">Uncharacterized protein</fullName>
    </submittedName>
</protein>
<organism evidence="1 2">
    <name type="scientific">Helianthus annuus</name>
    <name type="common">Common sunflower</name>
    <dbReference type="NCBI Taxonomy" id="4232"/>
    <lineage>
        <taxon>Eukaryota</taxon>
        <taxon>Viridiplantae</taxon>
        <taxon>Streptophyta</taxon>
        <taxon>Embryophyta</taxon>
        <taxon>Tracheophyta</taxon>
        <taxon>Spermatophyta</taxon>
        <taxon>Magnoliopsida</taxon>
        <taxon>eudicotyledons</taxon>
        <taxon>Gunneridae</taxon>
        <taxon>Pentapetalae</taxon>
        <taxon>asterids</taxon>
        <taxon>campanulids</taxon>
        <taxon>Asterales</taxon>
        <taxon>Asteraceae</taxon>
        <taxon>Asteroideae</taxon>
        <taxon>Heliantheae alliance</taxon>
        <taxon>Heliantheae</taxon>
        <taxon>Helianthus</taxon>
    </lineage>
</organism>
<comment type="caution">
    <text evidence="1">The sequence shown here is derived from an EMBL/GenBank/DDBJ whole genome shotgun (WGS) entry which is preliminary data.</text>
</comment>
<dbReference type="AlphaFoldDB" id="A0A9K3E630"/>
<evidence type="ECO:0000313" key="1">
    <source>
        <dbReference type="EMBL" id="KAF5767564.1"/>
    </source>
</evidence>
<accession>A0A9K3E630</accession>
<keyword evidence="2" id="KW-1185">Reference proteome</keyword>